<evidence type="ECO:0000256" key="6">
    <source>
        <dbReference type="ARBA" id="ARBA00023134"/>
    </source>
</evidence>
<dbReference type="InterPro" id="IPR004125">
    <property type="entry name" value="Signal_recog_particle_SRP54_M"/>
</dbReference>
<evidence type="ECO:0000256" key="9">
    <source>
        <dbReference type="ARBA" id="ARBA00048027"/>
    </source>
</evidence>
<sequence>MFEQLSGRMSKVFEGLSRGERLSEGDVTEAMREVRLAMLEADVALPVVRSFVSKVKERAVGGEVLDGVSPGQAVAKIVNDALIEALGGAGAVPLNLSAPAPVPYLLVGLQGAGKTTTAGKLALRLASRERKKVLLASLDVQRPAAQLQLQQIAEQVGGRTNGLVTSLPIEQGQGPVEIARRALDTGRREGFDIVILDTAGRLAIDEALMDEVRQVRDVAKPVETLLVVDAMTGQDAVNTAQSFKDQIGLTGVIMSRMDGDARGGAALSMKAVTGEPIKFTGSGEKMEALEEFHPERVAGRILGLGDVAGLVEKASEQLDQEEGERVAKRMLAGKFDLNDYVSQINQINRLGSISGILGMLPGMGKLKDKLAGKDLDTSIFNRHKAIISSMTAQERSAPEIIKASRKKRIALGSGTSVPEVNRLLKQFSEMSTMMKRLNKMGGLSGLMRGMGGAGGLGDMFKGMGGPGGRPPFG</sequence>
<dbReference type="InterPro" id="IPR013822">
    <property type="entry name" value="Signal_recog_particl_SRP54_hlx"/>
</dbReference>
<comment type="similarity">
    <text evidence="2 10">Belongs to the GTP-binding SRP family. SRP54 subfamily.</text>
</comment>
<dbReference type="SMART" id="SM00382">
    <property type="entry name" value="AAA"/>
    <property type="match status" value="1"/>
</dbReference>
<feature type="binding site" evidence="10">
    <location>
        <begin position="255"/>
        <end position="258"/>
    </location>
    <ligand>
        <name>GTP</name>
        <dbReference type="ChEBI" id="CHEBI:37565"/>
    </ligand>
</feature>
<proteinExistence type="inferred from homology"/>
<evidence type="ECO:0000256" key="10">
    <source>
        <dbReference type="HAMAP-Rule" id="MF_00306"/>
    </source>
</evidence>
<evidence type="ECO:0000313" key="13">
    <source>
        <dbReference type="Proteomes" id="UP000765338"/>
    </source>
</evidence>
<dbReference type="SMART" id="SM00962">
    <property type="entry name" value="SRP54"/>
    <property type="match status" value="1"/>
</dbReference>
<comment type="domain">
    <text evidence="10">Composed of three domains: the N-terminal N domain, which is responsible for interactions with the ribosome, the central G domain, which binds GTP, and the C-terminal M domain, which binds the RNA and the signal sequence of the RNC.</text>
</comment>
<dbReference type="HAMAP" id="MF_00306">
    <property type="entry name" value="SRP54"/>
    <property type="match status" value="1"/>
</dbReference>
<evidence type="ECO:0000256" key="4">
    <source>
        <dbReference type="ARBA" id="ARBA00022801"/>
    </source>
</evidence>
<keyword evidence="4 10" id="KW-0378">Hydrolase</keyword>
<dbReference type="SUPFAM" id="SSF52540">
    <property type="entry name" value="P-loop containing nucleoside triphosphate hydrolases"/>
    <property type="match status" value="1"/>
</dbReference>
<dbReference type="Pfam" id="PF00448">
    <property type="entry name" value="SRP54"/>
    <property type="match status" value="1"/>
</dbReference>
<evidence type="ECO:0000256" key="8">
    <source>
        <dbReference type="ARBA" id="ARBA00023274"/>
    </source>
</evidence>
<comment type="catalytic activity">
    <reaction evidence="9 10">
        <text>GTP + H2O = GDP + phosphate + H(+)</text>
        <dbReference type="Rhea" id="RHEA:19669"/>
        <dbReference type="ChEBI" id="CHEBI:15377"/>
        <dbReference type="ChEBI" id="CHEBI:15378"/>
        <dbReference type="ChEBI" id="CHEBI:37565"/>
        <dbReference type="ChEBI" id="CHEBI:43474"/>
        <dbReference type="ChEBI" id="CHEBI:58189"/>
        <dbReference type="EC" id="3.6.5.4"/>
    </reaction>
</comment>
<dbReference type="EC" id="3.6.5.4" evidence="10"/>
<dbReference type="PANTHER" id="PTHR11564">
    <property type="entry name" value="SIGNAL RECOGNITION PARTICLE 54K PROTEIN SRP54"/>
    <property type="match status" value="1"/>
</dbReference>
<accession>A0ABR5ZSJ6</accession>
<organism evidence="12 13">
    <name type="scientific">Bombella mellum</name>
    <dbReference type="NCBI Taxonomy" id="2039288"/>
    <lineage>
        <taxon>Bacteria</taxon>
        <taxon>Pseudomonadati</taxon>
        <taxon>Pseudomonadota</taxon>
        <taxon>Alphaproteobacteria</taxon>
        <taxon>Acetobacterales</taxon>
        <taxon>Acetobacteraceae</taxon>
        <taxon>Bombella</taxon>
    </lineage>
</organism>
<dbReference type="Pfam" id="PF02881">
    <property type="entry name" value="SRP54_N"/>
    <property type="match status" value="1"/>
</dbReference>
<keyword evidence="8 10" id="KW-0687">Ribonucleoprotein</keyword>
<dbReference type="InterPro" id="IPR003593">
    <property type="entry name" value="AAA+_ATPase"/>
</dbReference>
<keyword evidence="10" id="KW-0963">Cytoplasm</keyword>
<evidence type="ECO:0000313" key="12">
    <source>
        <dbReference type="EMBL" id="MBA5727292.1"/>
    </source>
</evidence>
<dbReference type="Gene3D" id="1.10.260.30">
    <property type="entry name" value="Signal recognition particle, SRP54 subunit, M-domain"/>
    <property type="match status" value="1"/>
</dbReference>
<evidence type="ECO:0000256" key="5">
    <source>
        <dbReference type="ARBA" id="ARBA00022884"/>
    </source>
</evidence>
<keyword evidence="6 10" id="KW-0342">GTP-binding</keyword>
<reference evidence="12 13" key="1">
    <citation type="submission" date="2017-10" db="EMBL/GenBank/DDBJ databases">
        <authorList>
            <person name="Jakob F."/>
        </authorList>
    </citation>
    <scope>NUCLEOTIDE SEQUENCE [LARGE SCALE GENOMIC DNA]</scope>
    <source>
        <strain evidence="12 13">TMW 2.1889</strain>
    </source>
</reference>
<keyword evidence="13" id="KW-1185">Reference proteome</keyword>
<dbReference type="RefSeq" id="WP_182040881.1">
    <property type="nucleotide sequence ID" value="NZ_PDLY01000002.1"/>
</dbReference>
<feature type="domain" description="SRP54-type proteins GTP-binding" evidence="11">
    <location>
        <begin position="276"/>
        <end position="289"/>
    </location>
</feature>
<comment type="subcellular location">
    <subcellularLocation>
        <location evidence="1">Cell inner membrane</location>
        <topology evidence="1">Peripheral membrane protein</topology>
        <orientation evidence="1">Cytoplasmic side</orientation>
    </subcellularLocation>
    <subcellularLocation>
        <location evidence="10">Cytoplasm</location>
    </subcellularLocation>
    <text evidence="10">The SRP-RNC complex is targeted to the cytoplasmic membrane.</text>
</comment>
<dbReference type="Proteomes" id="UP000765338">
    <property type="component" value="Unassembled WGS sequence"/>
</dbReference>
<name>A0ABR5ZSJ6_9PROT</name>
<dbReference type="InterPro" id="IPR004780">
    <property type="entry name" value="SRP"/>
</dbReference>
<dbReference type="Gene3D" id="1.20.120.140">
    <property type="entry name" value="Signal recognition particle SRP54, nucleotide-binding domain"/>
    <property type="match status" value="1"/>
</dbReference>
<comment type="caution">
    <text evidence="12">The sequence shown here is derived from an EMBL/GenBank/DDBJ whole genome shotgun (WGS) entry which is preliminary data.</text>
</comment>
<dbReference type="InterPro" id="IPR042101">
    <property type="entry name" value="SRP54_N_sf"/>
</dbReference>
<evidence type="ECO:0000256" key="1">
    <source>
        <dbReference type="ARBA" id="ARBA00004515"/>
    </source>
</evidence>
<keyword evidence="7 10" id="KW-0733">Signal recognition particle</keyword>
<dbReference type="InterPro" id="IPR000897">
    <property type="entry name" value="SRP54_GTPase_dom"/>
</dbReference>
<dbReference type="InterPro" id="IPR036891">
    <property type="entry name" value="Signal_recog_part_SRP54_M_sf"/>
</dbReference>
<dbReference type="InterPro" id="IPR022941">
    <property type="entry name" value="SRP54"/>
</dbReference>
<comment type="function">
    <text evidence="10">Involved in targeting and insertion of nascent membrane proteins into the cytoplasmic membrane. Binds to the hydrophobic signal sequence of the ribosome-nascent chain (RNC) as it emerges from the ribosomes. The SRP-RNC complex is then targeted to the cytoplasmic membrane where it interacts with the SRP receptor FtsY. Interaction with FtsY leads to the transfer of the RNC complex to the Sec translocase for insertion into the membrane, the hydrolysis of GTP by both Ffh and FtsY, and the dissociation of the SRP-FtsY complex into the individual components.</text>
</comment>
<evidence type="ECO:0000259" key="11">
    <source>
        <dbReference type="PROSITE" id="PS00300"/>
    </source>
</evidence>
<dbReference type="PROSITE" id="PS00300">
    <property type="entry name" value="SRP54"/>
    <property type="match status" value="1"/>
</dbReference>
<dbReference type="Pfam" id="PF02978">
    <property type="entry name" value="SRP_SPB"/>
    <property type="match status" value="1"/>
</dbReference>
<dbReference type="SMART" id="SM00963">
    <property type="entry name" value="SRP54_N"/>
    <property type="match status" value="1"/>
</dbReference>
<gene>
    <name evidence="10" type="primary">ffh</name>
    <name evidence="12" type="ORF">CPA56_04740</name>
</gene>
<evidence type="ECO:0000256" key="3">
    <source>
        <dbReference type="ARBA" id="ARBA00022741"/>
    </source>
</evidence>
<dbReference type="SUPFAM" id="SSF47446">
    <property type="entry name" value="Signal peptide-binding domain"/>
    <property type="match status" value="1"/>
</dbReference>
<dbReference type="CDD" id="cd18539">
    <property type="entry name" value="SRP_G"/>
    <property type="match status" value="1"/>
</dbReference>
<dbReference type="PANTHER" id="PTHR11564:SF5">
    <property type="entry name" value="SIGNAL RECOGNITION PARTICLE SUBUNIT SRP54"/>
    <property type="match status" value="1"/>
</dbReference>
<feature type="binding site" evidence="10">
    <location>
        <begin position="108"/>
        <end position="115"/>
    </location>
    <ligand>
        <name>GTP</name>
        <dbReference type="ChEBI" id="CHEBI:37565"/>
    </ligand>
</feature>
<feature type="binding site" evidence="10">
    <location>
        <begin position="197"/>
        <end position="201"/>
    </location>
    <ligand>
        <name>GTP</name>
        <dbReference type="ChEBI" id="CHEBI:37565"/>
    </ligand>
</feature>
<keyword evidence="3 10" id="KW-0547">Nucleotide-binding</keyword>
<evidence type="ECO:0000256" key="7">
    <source>
        <dbReference type="ARBA" id="ARBA00023135"/>
    </source>
</evidence>
<dbReference type="InterPro" id="IPR027417">
    <property type="entry name" value="P-loop_NTPase"/>
</dbReference>
<evidence type="ECO:0000256" key="2">
    <source>
        <dbReference type="ARBA" id="ARBA00005450"/>
    </source>
</evidence>
<keyword evidence="5 10" id="KW-0694">RNA-binding</keyword>
<dbReference type="NCBIfam" id="TIGR00959">
    <property type="entry name" value="ffh"/>
    <property type="match status" value="1"/>
</dbReference>
<protein>
    <recommendedName>
        <fullName evidence="10">Signal recognition particle protein</fullName>
        <ecNumber evidence="10">3.6.5.4</ecNumber>
    </recommendedName>
    <alternativeName>
        <fullName evidence="10">Fifty-four homolog</fullName>
    </alternativeName>
</protein>
<dbReference type="Gene3D" id="3.40.50.300">
    <property type="entry name" value="P-loop containing nucleotide triphosphate hydrolases"/>
    <property type="match status" value="1"/>
</dbReference>
<dbReference type="EMBL" id="PDLY01000002">
    <property type="protein sequence ID" value="MBA5727292.1"/>
    <property type="molecule type" value="Genomic_DNA"/>
</dbReference>
<comment type="subunit">
    <text evidence="10">Part of the signal recognition particle protein translocation system, which is composed of SRP and FtsY. SRP is a ribonucleoprotein composed of Ffh and a 4.5S RNA molecule.</text>
</comment>